<evidence type="ECO:0000256" key="5">
    <source>
        <dbReference type="ARBA" id="ARBA00022759"/>
    </source>
</evidence>
<evidence type="ECO:0000256" key="1">
    <source>
        <dbReference type="ARBA" id="ARBA00003293"/>
    </source>
</evidence>
<dbReference type="GO" id="GO:0004519">
    <property type="term" value="F:endonuclease activity"/>
    <property type="evidence" value="ECO:0007669"/>
    <property type="project" value="UniProtKB-KW"/>
</dbReference>
<evidence type="ECO:0000256" key="6">
    <source>
        <dbReference type="ARBA" id="ARBA00022801"/>
    </source>
</evidence>
<dbReference type="EMBL" id="JBGOOL010000092">
    <property type="protein sequence ID" value="MEZ8055673.1"/>
    <property type="molecule type" value="Genomic_DNA"/>
</dbReference>
<evidence type="ECO:0000256" key="2">
    <source>
        <dbReference type="ARBA" id="ARBA00009260"/>
    </source>
</evidence>
<dbReference type="InterPro" id="IPR008766">
    <property type="entry name" value="Replication_gene_A-like"/>
</dbReference>
<proteinExistence type="inferred from homology"/>
<reference evidence="8 9" key="1">
    <citation type="submission" date="2024-06" db="EMBL/GenBank/DDBJ databases">
        <authorList>
            <person name="Steensen K."/>
            <person name="Seneca J."/>
            <person name="Bartlau N."/>
            <person name="Yu A.X."/>
            <person name="Polz M.F."/>
        </authorList>
    </citation>
    <scope>NUCLEOTIDE SEQUENCE [LARGE SCALE GENOMIC DNA]</scope>
    <source>
        <strain evidence="8 9">1F9</strain>
    </source>
</reference>
<organism evidence="8 9">
    <name type="scientific">Vibrio atlanticus</name>
    <dbReference type="NCBI Taxonomy" id="693153"/>
    <lineage>
        <taxon>Bacteria</taxon>
        <taxon>Pseudomonadati</taxon>
        <taxon>Pseudomonadota</taxon>
        <taxon>Gammaproteobacteria</taxon>
        <taxon>Vibrionales</taxon>
        <taxon>Vibrionaceae</taxon>
        <taxon>Vibrio</taxon>
    </lineage>
</organism>
<evidence type="ECO:0000313" key="8">
    <source>
        <dbReference type="EMBL" id="MEZ8055673.1"/>
    </source>
</evidence>
<keyword evidence="3" id="KW-0235">DNA replication</keyword>
<gene>
    <name evidence="8" type="ORF">ACED57_21410</name>
</gene>
<evidence type="ECO:0000256" key="3">
    <source>
        <dbReference type="ARBA" id="ARBA00022705"/>
    </source>
</evidence>
<comment type="function">
    <text evidence="1">Possible endonuclease which induces a single-strand cut and initiates DNA replication.</text>
</comment>
<keyword evidence="5 8" id="KW-0255">Endonuclease</keyword>
<name>A0ABV4KTD5_9VIBR</name>
<evidence type="ECO:0000313" key="9">
    <source>
        <dbReference type="Proteomes" id="UP001569175"/>
    </source>
</evidence>
<keyword evidence="9" id="KW-1185">Reference proteome</keyword>
<evidence type="ECO:0000256" key="4">
    <source>
        <dbReference type="ARBA" id="ARBA00022722"/>
    </source>
</evidence>
<feature type="domain" description="Replication gene A protein-like" evidence="7">
    <location>
        <begin position="124"/>
        <end position="389"/>
    </location>
</feature>
<keyword evidence="6" id="KW-0378">Hydrolase</keyword>
<comment type="caution">
    <text evidence="8">The sequence shown here is derived from an EMBL/GenBank/DDBJ whole genome shotgun (WGS) entry which is preliminary data.</text>
</comment>
<dbReference type="Proteomes" id="UP001569175">
    <property type="component" value="Unassembled WGS sequence"/>
</dbReference>
<accession>A0ABV4KTD5</accession>
<evidence type="ECO:0000259" key="7">
    <source>
        <dbReference type="Pfam" id="PF05840"/>
    </source>
</evidence>
<protein>
    <submittedName>
        <fullName evidence="8">Replication endonuclease</fullName>
    </submittedName>
</protein>
<dbReference type="Pfam" id="PF05840">
    <property type="entry name" value="Phage_GPA"/>
    <property type="match status" value="1"/>
</dbReference>
<keyword evidence="4" id="KW-0540">Nuclease</keyword>
<comment type="similarity">
    <text evidence="2">Belongs to the phage GPA family.</text>
</comment>
<sequence>MKSIEEIIYYHEQGFEQYLETENSDKTRKSSIVEALLHKPVNEISQSIFDQLKPNLNIISKEILNTKSIKKIANEFCFFFRQFKILTNEECEFVEDINKFNYYGLTISDFKPSECSCPVDRIYQVALSKMTTPKLVKSKLVRIYKQQLELQQIKAGKVDNCMSDLVYGMMLDDKKAVDEYLSNRFIELGEERRTLLELKENAKTNRMNELCVIKNHINTLVNDEDWGCRFITITNKPEELPRAYNRNDKTHWNGISSPSDNVKQLQDRWRNIQSYAKRKGIPLIGIWCREPHKKSGVHQHLLIFTKRDFLESDKLIYSMTKNQTKSLLGKYRATKKEILNSDNITLEQIFLNKFGYTNRSCKIDVLTNQGKPQNIVNYITKYIMKTIDLKEYNGTSIENDDETYINKVSFHRSLWQYRAYGFFGFQKELGKWRMFQKIKNIDSCCSSIVEGSNIEKAINSAKEGDFSKFLEVSPNIGIATNRVDTVHGEYGHKPVGLVELFDGQAITGYYFDEVKSLLSSVYGKMLISSGDVRSMILPKYEVKTE</sequence>
<dbReference type="RefSeq" id="WP_371708461.1">
    <property type="nucleotide sequence ID" value="NZ_JBFRME010000208.1"/>
</dbReference>